<keyword evidence="1" id="KW-1133">Transmembrane helix</keyword>
<dbReference type="STRING" id="39947.A0A0P0V9Y5"/>
<organism evidence="3 4">
    <name type="scientific">Oryza sativa subsp. japonica</name>
    <name type="common">Rice</name>
    <dbReference type="NCBI Taxonomy" id="39947"/>
    <lineage>
        <taxon>Eukaryota</taxon>
        <taxon>Viridiplantae</taxon>
        <taxon>Streptophyta</taxon>
        <taxon>Embryophyta</taxon>
        <taxon>Tracheophyta</taxon>
        <taxon>Spermatophyta</taxon>
        <taxon>Magnoliopsida</taxon>
        <taxon>Liliopsida</taxon>
        <taxon>Poales</taxon>
        <taxon>Poaceae</taxon>
        <taxon>BOP clade</taxon>
        <taxon>Oryzoideae</taxon>
        <taxon>Oryzeae</taxon>
        <taxon>Oryzinae</taxon>
        <taxon>Oryza</taxon>
        <taxon>Oryza sativa</taxon>
    </lineage>
</organism>
<feature type="transmembrane region" description="Helical" evidence="1">
    <location>
        <begin position="222"/>
        <end position="239"/>
    </location>
</feature>
<dbReference type="PaxDb" id="39947-A0A0P0V9Y5"/>
<proteinExistence type="predicted"/>
<dbReference type="Proteomes" id="UP000059680">
    <property type="component" value="Chromosome 1"/>
</dbReference>
<dbReference type="PANTHER" id="PTHR36617:SF7">
    <property type="entry name" value="OS01G0823550 PROTEIN"/>
    <property type="match status" value="1"/>
</dbReference>
<evidence type="ECO:0000259" key="2">
    <source>
        <dbReference type="Pfam" id="PF13966"/>
    </source>
</evidence>
<reference evidence="3 4" key="3">
    <citation type="journal article" date="2013" name="Rice">
        <title>Improvement of the Oryza sativa Nipponbare reference genome using next generation sequence and optical map data.</title>
        <authorList>
            <person name="Kawahara Y."/>
            <person name="de la Bastide M."/>
            <person name="Hamilton J.P."/>
            <person name="Kanamori H."/>
            <person name="McCombie W.R."/>
            <person name="Ouyang S."/>
            <person name="Schwartz D.C."/>
            <person name="Tanaka T."/>
            <person name="Wu J."/>
            <person name="Zhou S."/>
            <person name="Childs K.L."/>
            <person name="Davidson R.M."/>
            <person name="Lin H."/>
            <person name="Quesada-Ocampo L."/>
            <person name="Vaillancourt B."/>
            <person name="Sakai H."/>
            <person name="Lee S.S."/>
            <person name="Kim J."/>
            <person name="Numa H."/>
            <person name="Itoh T."/>
            <person name="Buell C.R."/>
            <person name="Matsumoto T."/>
        </authorList>
    </citation>
    <scope>NUCLEOTIDE SEQUENCE [LARGE SCALE GENOMIC DNA]</scope>
    <source>
        <strain evidence="4">cv. Nipponbare</strain>
    </source>
</reference>
<dbReference type="EMBL" id="AP014957">
    <property type="protein sequence ID" value="BAS74992.1"/>
    <property type="molecule type" value="Genomic_DNA"/>
</dbReference>
<reference evidence="3 4" key="2">
    <citation type="journal article" date="2013" name="Plant Cell Physiol.">
        <title>Rice Annotation Project Database (RAP-DB): an integrative and interactive database for rice genomics.</title>
        <authorList>
            <person name="Sakai H."/>
            <person name="Lee S.S."/>
            <person name="Tanaka T."/>
            <person name="Numa H."/>
            <person name="Kim J."/>
            <person name="Kawahara Y."/>
            <person name="Wakimoto H."/>
            <person name="Yang C.C."/>
            <person name="Iwamoto M."/>
            <person name="Abe T."/>
            <person name="Yamada Y."/>
            <person name="Muto A."/>
            <person name="Inokuchi H."/>
            <person name="Ikemura T."/>
            <person name="Matsumoto T."/>
            <person name="Sasaki T."/>
            <person name="Itoh T."/>
        </authorList>
    </citation>
    <scope>NUCLEOTIDE SEQUENCE [LARGE SCALE GENOMIC DNA]</scope>
    <source>
        <strain evidence="4">cv. Nipponbare</strain>
    </source>
</reference>
<reference evidence="4" key="1">
    <citation type="journal article" date="2005" name="Nature">
        <title>The map-based sequence of the rice genome.</title>
        <authorList>
            <consortium name="International rice genome sequencing project (IRGSP)"/>
            <person name="Matsumoto T."/>
            <person name="Wu J."/>
            <person name="Kanamori H."/>
            <person name="Katayose Y."/>
            <person name="Fujisawa M."/>
            <person name="Namiki N."/>
            <person name="Mizuno H."/>
            <person name="Yamamoto K."/>
            <person name="Antonio B.A."/>
            <person name="Baba T."/>
            <person name="Sakata K."/>
            <person name="Nagamura Y."/>
            <person name="Aoki H."/>
            <person name="Arikawa K."/>
            <person name="Arita K."/>
            <person name="Bito T."/>
            <person name="Chiden Y."/>
            <person name="Fujitsuka N."/>
            <person name="Fukunaka R."/>
            <person name="Hamada M."/>
            <person name="Harada C."/>
            <person name="Hayashi A."/>
            <person name="Hijishita S."/>
            <person name="Honda M."/>
            <person name="Hosokawa S."/>
            <person name="Ichikawa Y."/>
            <person name="Idonuma A."/>
            <person name="Iijima M."/>
            <person name="Ikeda M."/>
            <person name="Ikeno M."/>
            <person name="Ito K."/>
            <person name="Ito S."/>
            <person name="Ito T."/>
            <person name="Ito Y."/>
            <person name="Ito Y."/>
            <person name="Iwabuchi A."/>
            <person name="Kamiya K."/>
            <person name="Karasawa W."/>
            <person name="Kurita K."/>
            <person name="Katagiri S."/>
            <person name="Kikuta A."/>
            <person name="Kobayashi H."/>
            <person name="Kobayashi N."/>
            <person name="Machita K."/>
            <person name="Maehara T."/>
            <person name="Masukawa M."/>
            <person name="Mizubayashi T."/>
            <person name="Mukai Y."/>
            <person name="Nagasaki H."/>
            <person name="Nagata Y."/>
            <person name="Naito S."/>
            <person name="Nakashima M."/>
            <person name="Nakama Y."/>
            <person name="Nakamichi Y."/>
            <person name="Nakamura M."/>
            <person name="Meguro A."/>
            <person name="Negishi M."/>
            <person name="Ohta I."/>
            <person name="Ohta T."/>
            <person name="Okamoto M."/>
            <person name="Ono N."/>
            <person name="Saji S."/>
            <person name="Sakaguchi M."/>
            <person name="Sakai K."/>
            <person name="Shibata M."/>
            <person name="Shimokawa T."/>
            <person name="Song J."/>
            <person name="Takazaki Y."/>
            <person name="Terasawa K."/>
            <person name="Tsugane M."/>
            <person name="Tsuji K."/>
            <person name="Ueda S."/>
            <person name="Waki K."/>
            <person name="Yamagata H."/>
            <person name="Yamamoto M."/>
            <person name="Yamamoto S."/>
            <person name="Yamane H."/>
            <person name="Yoshiki S."/>
            <person name="Yoshihara R."/>
            <person name="Yukawa K."/>
            <person name="Zhong H."/>
            <person name="Yano M."/>
            <person name="Yuan Q."/>
            <person name="Ouyang S."/>
            <person name="Liu J."/>
            <person name="Jones K.M."/>
            <person name="Gansberger K."/>
            <person name="Moffat K."/>
            <person name="Hill J."/>
            <person name="Bera J."/>
            <person name="Fadrosh D."/>
            <person name="Jin S."/>
            <person name="Johri S."/>
            <person name="Kim M."/>
            <person name="Overton L."/>
            <person name="Reardon M."/>
            <person name="Tsitrin T."/>
            <person name="Vuong H."/>
            <person name="Weaver B."/>
            <person name="Ciecko A."/>
            <person name="Tallon L."/>
            <person name="Jackson J."/>
            <person name="Pai G."/>
            <person name="Aken S.V."/>
            <person name="Utterback T."/>
            <person name="Reidmuller S."/>
            <person name="Feldblyum T."/>
            <person name="Hsiao J."/>
            <person name="Zismann V."/>
            <person name="Iobst S."/>
            <person name="de Vazeille A.R."/>
            <person name="Buell C.R."/>
            <person name="Ying K."/>
            <person name="Li Y."/>
            <person name="Lu T."/>
            <person name="Huang Y."/>
            <person name="Zhao Q."/>
            <person name="Feng Q."/>
            <person name="Zhang L."/>
            <person name="Zhu J."/>
            <person name="Weng Q."/>
            <person name="Mu J."/>
            <person name="Lu Y."/>
            <person name="Fan D."/>
            <person name="Liu Y."/>
            <person name="Guan J."/>
            <person name="Zhang Y."/>
            <person name="Yu S."/>
            <person name="Liu X."/>
            <person name="Zhang Y."/>
            <person name="Hong G."/>
            <person name="Han B."/>
            <person name="Choisne N."/>
            <person name="Demange N."/>
            <person name="Orjeda G."/>
            <person name="Samain S."/>
            <person name="Cattolico L."/>
            <person name="Pelletier E."/>
            <person name="Couloux A."/>
            <person name="Segurens B."/>
            <person name="Wincker P."/>
            <person name="D'Hont A."/>
            <person name="Scarpelli C."/>
            <person name="Weissenbach J."/>
            <person name="Salanoubat M."/>
            <person name="Quetier F."/>
            <person name="Yu Y."/>
            <person name="Kim H.R."/>
            <person name="Rambo T."/>
            <person name="Currie J."/>
            <person name="Collura K."/>
            <person name="Luo M."/>
            <person name="Yang T."/>
            <person name="Ammiraju J.S.S."/>
            <person name="Engler F."/>
            <person name="Soderlund C."/>
            <person name="Wing R.A."/>
            <person name="Palmer L.E."/>
            <person name="de la Bastide M."/>
            <person name="Spiegel L."/>
            <person name="Nascimento L."/>
            <person name="Zutavern T."/>
            <person name="O'Shaughnessy A."/>
            <person name="Dike S."/>
            <person name="Dedhia N."/>
            <person name="Preston R."/>
            <person name="Balija V."/>
            <person name="McCombie W.R."/>
            <person name="Chow T."/>
            <person name="Chen H."/>
            <person name="Chung M."/>
            <person name="Chen C."/>
            <person name="Shaw J."/>
            <person name="Wu H."/>
            <person name="Hsiao K."/>
            <person name="Chao Y."/>
            <person name="Chu M."/>
            <person name="Cheng C."/>
            <person name="Hour A."/>
            <person name="Lee P."/>
            <person name="Lin S."/>
            <person name="Lin Y."/>
            <person name="Liou J."/>
            <person name="Liu S."/>
            <person name="Hsing Y."/>
            <person name="Raghuvanshi S."/>
            <person name="Mohanty A."/>
            <person name="Bharti A.K."/>
            <person name="Gaur A."/>
            <person name="Gupta V."/>
            <person name="Kumar D."/>
            <person name="Ravi V."/>
            <person name="Vij S."/>
            <person name="Kapur A."/>
            <person name="Khurana P."/>
            <person name="Khurana P."/>
            <person name="Khurana J.P."/>
            <person name="Tyagi A.K."/>
            <person name="Gaikwad K."/>
            <person name="Singh A."/>
            <person name="Dalal V."/>
            <person name="Srivastava S."/>
            <person name="Dixit A."/>
            <person name="Pal A.K."/>
            <person name="Ghazi I.A."/>
            <person name="Yadav M."/>
            <person name="Pandit A."/>
            <person name="Bhargava A."/>
            <person name="Sureshbabu K."/>
            <person name="Batra K."/>
            <person name="Sharma T.R."/>
            <person name="Mohapatra T."/>
            <person name="Singh N.K."/>
            <person name="Messing J."/>
            <person name="Nelson A.B."/>
            <person name="Fuks G."/>
            <person name="Kavchok S."/>
            <person name="Keizer G."/>
            <person name="Linton E."/>
            <person name="Llaca V."/>
            <person name="Song R."/>
            <person name="Tanyolac B."/>
            <person name="Young S."/>
            <person name="Ho-Il K."/>
            <person name="Hahn J.H."/>
            <person name="Sangsakoo G."/>
            <person name="Vanavichit A."/>
            <person name="de Mattos Luiz.A.T."/>
            <person name="Zimmer P.D."/>
            <person name="Malone G."/>
            <person name="Dellagostin O."/>
            <person name="de Oliveira A.C."/>
            <person name="Bevan M."/>
            <person name="Bancroft I."/>
            <person name="Minx P."/>
            <person name="Cordum H."/>
            <person name="Wilson R."/>
            <person name="Cheng Z."/>
            <person name="Jin W."/>
            <person name="Jiang J."/>
            <person name="Leong S.A."/>
            <person name="Iwama H."/>
            <person name="Gojobori T."/>
            <person name="Itoh T."/>
            <person name="Niimura Y."/>
            <person name="Fujii Y."/>
            <person name="Habara T."/>
            <person name="Sakai H."/>
            <person name="Sato Y."/>
            <person name="Wilson G."/>
            <person name="Kumar K."/>
            <person name="McCouch S."/>
            <person name="Juretic N."/>
            <person name="Hoen D."/>
            <person name="Wright S."/>
            <person name="Bruskiewich R."/>
            <person name="Bureau T."/>
            <person name="Miyao A."/>
            <person name="Hirochika H."/>
            <person name="Nishikawa T."/>
            <person name="Kadowaki K."/>
            <person name="Sugiura M."/>
            <person name="Burr B."/>
            <person name="Sasaki T."/>
        </authorList>
    </citation>
    <scope>NUCLEOTIDE SEQUENCE [LARGE SCALE GENOMIC DNA]</scope>
    <source>
        <strain evidence="4">cv. Nipponbare</strain>
    </source>
</reference>
<sequence length="296" mass="34522">MENKQRRGNDVENLYDLGDGSGTRFWDDVWLGDTPLKIKFPYIYSIVADPGKTVSQLWSSDGWRIDLRRSLGAEELVEWEQLLADLANVHLSTDRDRMRWKLTKSGQFTTKSLYREMTFGGIRDIKMQELWKTPVPLKIKIFVWLMLKGRIQAAHRLKKMKWNGDPLCKFCGAEEDVDHLMFKCAPARFLWCCFRDVFHWDHVPSSRREFMNILMTMGDDRAIIFLHVISAGIWAIWLVRNDWVFNNKLLSNICHLPHKAVSFLIQWRGLLPEKLKVEVDGLKDSLLASIRASGPN</sequence>
<evidence type="ECO:0000256" key="1">
    <source>
        <dbReference type="SAM" id="Phobius"/>
    </source>
</evidence>
<accession>A0A0P0V9Y5</accession>
<keyword evidence="1" id="KW-0812">Transmembrane</keyword>
<evidence type="ECO:0000313" key="3">
    <source>
        <dbReference type="EMBL" id="BAS74992.1"/>
    </source>
</evidence>
<keyword evidence="4" id="KW-1185">Reference proteome</keyword>
<dbReference type="AlphaFoldDB" id="A0A0P0V9Y5"/>
<dbReference type="Pfam" id="PF13966">
    <property type="entry name" value="zf-RVT"/>
    <property type="match status" value="1"/>
</dbReference>
<feature type="domain" description="Reverse transcriptase zinc-binding" evidence="2">
    <location>
        <begin position="108"/>
        <end position="191"/>
    </location>
</feature>
<gene>
    <name evidence="3" type="ordered locus">Os01g0823550</name>
    <name evidence="3" type="ORF">OSNPB_010823550</name>
</gene>
<protein>
    <submittedName>
        <fullName evidence="3">Os01g0823550 protein</fullName>
    </submittedName>
</protein>
<dbReference type="InterPro" id="IPR026960">
    <property type="entry name" value="RVT-Znf"/>
</dbReference>
<keyword evidence="1" id="KW-0472">Membrane</keyword>
<evidence type="ECO:0000313" key="4">
    <source>
        <dbReference type="Proteomes" id="UP000059680"/>
    </source>
</evidence>
<dbReference type="PANTHER" id="PTHR36617">
    <property type="entry name" value="PROTEIN, PUTATIVE-RELATED"/>
    <property type="match status" value="1"/>
</dbReference>
<dbReference type="InParanoid" id="A0A0P0V9Y5"/>
<name>A0A0P0V9Y5_ORYSJ</name>